<proteinExistence type="predicted"/>
<protein>
    <submittedName>
        <fullName evidence="1">Uncharacterized protein</fullName>
    </submittedName>
</protein>
<gene>
    <name evidence="1" type="ORF">PG993_011316</name>
</gene>
<accession>A0ABR1SDY6</accession>
<evidence type="ECO:0000313" key="1">
    <source>
        <dbReference type="EMBL" id="KAK8030025.1"/>
    </source>
</evidence>
<organism evidence="1 2">
    <name type="scientific">Apiospora rasikravindrae</name>
    <dbReference type="NCBI Taxonomy" id="990691"/>
    <lineage>
        <taxon>Eukaryota</taxon>
        <taxon>Fungi</taxon>
        <taxon>Dikarya</taxon>
        <taxon>Ascomycota</taxon>
        <taxon>Pezizomycotina</taxon>
        <taxon>Sordariomycetes</taxon>
        <taxon>Xylariomycetidae</taxon>
        <taxon>Amphisphaeriales</taxon>
        <taxon>Apiosporaceae</taxon>
        <taxon>Apiospora</taxon>
    </lineage>
</organism>
<sequence>MTEAPSLLSIWIGRPHCPANNDRAPLVLAIRGVDQGIRAVARSDPPAFFCHATHVEPDQRIPVWDLEDYIQRANHTGGAQCNQPQKVGPGCDLLQGVVVCQLLQWAVSVVLLDDPELGADFAEGFGEQRRVHDVELLWRVAGAQYQEHGHHRPGVVCDEAGVELGARELPHPDGDSGRHADLLDGGCLPWCLPHDSCR</sequence>
<reference evidence="1 2" key="1">
    <citation type="submission" date="2023-01" db="EMBL/GenBank/DDBJ databases">
        <title>Analysis of 21 Apiospora genomes using comparative genomics revels a genus with tremendous synthesis potential of carbohydrate active enzymes and secondary metabolites.</title>
        <authorList>
            <person name="Sorensen T."/>
        </authorList>
    </citation>
    <scope>NUCLEOTIDE SEQUENCE [LARGE SCALE GENOMIC DNA]</scope>
    <source>
        <strain evidence="1 2">CBS 33761</strain>
    </source>
</reference>
<name>A0ABR1SDY6_9PEZI</name>
<dbReference type="EMBL" id="JAQQWK010000010">
    <property type="protein sequence ID" value="KAK8030025.1"/>
    <property type="molecule type" value="Genomic_DNA"/>
</dbReference>
<evidence type="ECO:0000313" key="2">
    <source>
        <dbReference type="Proteomes" id="UP001444661"/>
    </source>
</evidence>
<dbReference type="Proteomes" id="UP001444661">
    <property type="component" value="Unassembled WGS sequence"/>
</dbReference>
<comment type="caution">
    <text evidence="1">The sequence shown here is derived from an EMBL/GenBank/DDBJ whole genome shotgun (WGS) entry which is preliminary data.</text>
</comment>
<keyword evidence="2" id="KW-1185">Reference proteome</keyword>